<dbReference type="EMBL" id="CP024785">
    <property type="protein sequence ID" value="AUB38817.1"/>
    <property type="molecule type" value="Genomic_DNA"/>
</dbReference>
<dbReference type="OrthoDB" id="582084at2"/>
<evidence type="ECO:0000313" key="2">
    <source>
        <dbReference type="Proteomes" id="UP000232003"/>
    </source>
</evidence>
<protein>
    <submittedName>
        <fullName evidence="1">Nucleotide-diphospho-sugar transferases</fullName>
    </submittedName>
</protein>
<keyword evidence="2" id="KW-1185">Reference proteome</keyword>
<dbReference type="Proteomes" id="UP000232003">
    <property type="component" value="Chromosome"/>
</dbReference>
<organism evidence="1 2">
    <name type="scientific">Nostoc flagelliforme CCNUN1</name>
    <dbReference type="NCBI Taxonomy" id="2038116"/>
    <lineage>
        <taxon>Bacteria</taxon>
        <taxon>Bacillati</taxon>
        <taxon>Cyanobacteriota</taxon>
        <taxon>Cyanophyceae</taxon>
        <taxon>Nostocales</taxon>
        <taxon>Nostocaceae</taxon>
        <taxon>Nostoc</taxon>
    </lineage>
</organism>
<accession>A0A2K8STR3</accession>
<keyword evidence="1" id="KW-0808">Transferase</keyword>
<dbReference type="InterPro" id="IPR029044">
    <property type="entry name" value="Nucleotide-diphossugar_trans"/>
</dbReference>
<dbReference type="GO" id="GO:0016740">
    <property type="term" value="F:transferase activity"/>
    <property type="evidence" value="ECO:0007669"/>
    <property type="project" value="UniProtKB-KW"/>
</dbReference>
<dbReference type="SUPFAM" id="SSF53448">
    <property type="entry name" value="Nucleotide-diphospho-sugar transferases"/>
    <property type="match status" value="1"/>
</dbReference>
<name>A0A2K8STR3_9NOSO</name>
<proteinExistence type="predicted"/>
<dbReference type="RefSeq" id="WP_100900018.1">
    <property type="nucleotide sequence ID" value="NZ_CAWNNC010000001.1"/>
</dbReference>
<dbReference type="KEGG" id="nfl:COO91_04794"/>
<sequence length="274" mass="31274">MQNVRSDLWQKTSFSTCSYIKSLRDHRAFIVCRAIQSWAKVLELPFAEKIFLDDSSPDLNAMKLLQSSNQINHFDCVRYNTMSHPPHSNFGILISLNLCKSDYILHLDDDIQIVGTHQDCIDILEHGLTILNEDKNILGINLMHVDRSAGGQWGASKDYFASDVFSHPLQYFGNSACLIRRELLEVVSLTTIFNWGKEQPTNWEELVSTSDDTSSFLVAKVGTPFTVDNDAWLFKSTFRVSTLETYKYLLLKKLGLSTLASQFSNKIKEREYNS</sequence>
<gene>
    <name evidence="1" type="ORF">COO91_04794</name>
</gene>
<dbReference type="AlphaFoldDB" id="A0A2K8STR3"/>
<evidence type="ECO:0000313" key="1">
    <source>
        <dbReference type="EMBL" id="AUB38817.1"/>
    </source>
</evidence>
<reference evidence="1 2" key="1">
    <citation type="submission" date="2017-11" db="EMBL/GenBank/DDBJ databases">
        <title>Complete genome of a free-living desiccation-tolerant cyanobacterium and its photosynthetic adaptation to extreme terrestrial habitat.</title>
        <authorList>
            <person name="Shang J."/>
        </authorList>
    </citation>
    <scope>NUCLEOTIDE SEQUENCE [LARGE SCALE GENOMIC DNA]</scope>
    <source>
        <strain evidence="1 2">CCNUN1</strain>
    </source>
</reference>